<name>A0A9Q9S0U4_FUSFU</name>
<gene>
    <name evidence="1" type="ORF">C2S_12989</name>
</gene>
<evidence type="ECO:0000313" key="1">
    <source>
        <dbReference type="EMBL" id="VTT84046.1"/>
    </source>
</evidence>
<sequence>MDGCEAGEPTKREETHDSIISRIESYQRFTLMLGSTRAVNSVRNAENHQRCRVMAAVPGRELLLFRLGFSGSLLCVEGPDGQQQVAATQTSRPRSAPKSGARAISSASAIVLNVGRHRWMTGVETGHDWLSCVETLFQALHYEPGL</sequence>
<protein>
    <submittedName>
        <fullName evidence="1">Uncharacterized protein</fullName>
    </submittedName>
</protein>
<dbReference type="EMBL" id="CABFJX010000423">
    <property type="protein sequence ID" value="VTT84046.1"/>
    <property type="molecule type" value="Genomic_DNA"/>
</dbReference>
<reference evidence="1" key="1">
    <citation type="submission" date="2019-05" db="EMBL/GenBank/DDBJ databases">
        <authorList>
            <person name="Piombo E."/>
        </authorList>
    </citation>
    <scope>NUCLEOTIDE SEQUENCE</scope>
    <source>
        <strain evidence="1">C2S</strain>
    </source>
</reference>
<evidence type="ECO:0000313" key="2">
    <source>
        <dbReference type="Proteomes" id="UP000760494"/>
    </source>
</evidence>
<comment type="caution">
    <text evidence="1">The sequence shown here is derived from an EMBL/GenBank/DDBJ whole genome shotgun (WGS) entry which is preliminary data.</text>
</comment>
<dbReference type="AlphaFoldDB" id="A0A9Q9S0U4"/>
<accession>A0A9Q9S0U4</accession>
<organism evidence="1 2">
    <name type="scientific">Fusarium fujikuroi</name>
    <name type="common">Bakanae and foot rot disease fungus</name>
    <name type="synonym">Gibberella fujikuroi</name>
    <dbReference type="NCBI Taxonomy" id="5127"/>
    <lineage>
        <taxon>Eukaryota</taxon>
        <taxon>Fungi</taxon>
        <taxon>Dikarya</taxon>
        <taxon>Ascomycota</taxon>
        <taxon>Pezizomycotina</taxon>
        <taxon>Sordariomycetes</taxon>
        <taxon>Hypocreomycetidae</taxon>
        <taxon>Hypocreales</taxon>
        <taxon>Nectriaceae</taxon>
        <taxon>Fusarium</taxon>
        <taxon>Fusarium fujikuroi species complex</taxon>
    </lineage>
</organism>
<dbReference type="Proteomes" id="UP000760494">
    <property type="component" value="Unassembled WGS sequence"/>
</dbReference>
<proteinExistence type="predicted"/>